<evidence type="ECO:0000313" key="2">
    <source>
        <dbReference type="Proteomes" id="UP001732700"/>
    </source>
</evidence>
<sequence length="917" mass="104071">MYTTIKECTHYNTHLAGGSRGADPRELAAMTMHLKQPALAVSAQNGNFASPLLATASSRLRESSAGPSRHPRSRRVCCTSGSIDVSTSVAAKERPLTVTAIVTAQAPSSMYLSRGIDHLQDLFGKTLHLQLVSSELDPRTGEEREKVKGLASMTHKEGTYEGKMSVPASFGPVGAVLVENQHHREMFIKDIKLVTGGDESTAVTFDVGSWVHSKFDNPEPRVFFTIRSYLPSQTPTGIEALRKKELETLRGDGHGERKFHERVYDYDTYNDLGDPEEDVEHKRPVLGNEEHPYPRRCRTGRPMTMLDPKTEKRSSPVYVPRDEQFSDVKGKNFSAATMKSLLHSILPSLGSILNNSECFSGFQEIDALYRDGMPLPVDVGNSFSNVISRAVRKIKDTREHVLLFELPQMIERDRFSWFGDEEFARQTLAGLNPNCIRLLMEFPIVSKLDAAVYGPPESALTKELLEKTMKGLVTVDEALEEKRLFLLDYHDIFLPYVHKVRELPDMTLYGSRTIFFLTDEGTLTPLAIELTRPQSPTKPQWKRAFTHASDATEKWLWILAKAHVLTHDSAYHQLITHWMRTHACAEPYIIATNRQLSRMHPVYRLLHPHLRYTMEINAMARDRLINADGFFEGTYWSGRYSVELSSVAYDATWQFNTEALPEDLVSRGLAVRRDDGELELAIKDYPYANDGLLIWNAIKQWASDYVDFYYKSDEDVTGDEELQAWWEEVRTKGHADKKDELWWPVCDSKDNLIQVLNIIMWVTSGYHAAVNFGLYQYAGYFPNRPTVVRKKIPVEENQEEEMKKFMARPEEFLLESLPSPMQAIKTMATLDIFSSHSPDEEYMGEYAEPAWLAEPVVKAAFHKFSGRLKAVEHTIDERNRNPENMNRCGAGIVPYELLKPFSEPGVTGMGIPNSVSI</sequence>
<dbReference type="EnsemblPlants" id="AVESA.00010b.r2.7AG1203240.1">
    <property type="protein sequence ID" value="AVESA.00010b.r2.7AG1203240.1.CDS"/>
    <property type="gene ID" value="AVESA.00010b.r2.7AG1203240"/>
</dbReference>
<dbReference type="Proteomes" id="UP001732700">
    <property type="component" value="Chromosome 7A"/>
</dbReference>
<name>A0ACD5ZT69_AVESA</name>
<reference evidence="1" key="1">
    <citation type="submission" date="2021-05" db="EMBL/GenBank/DDBJ databases">
        <authorList>
            <person name="Scholz U."/>
            <person name="Mascher M."/>
            <person name="Fiebig A."/>
        </authorList>
    </citation>
    <scope>NUCLEOTIDE SEQUENCE [LARGE SCALE GENOMIC DNA]</scope>
</reference>
<keyword evidence="2" id="KW-1185">Reference proteome</keyword>
<accession>A0ACD5ZT69</accession>
<proteinExistence type="predicted"/>
<reference evidence="1" key="2">
    <citation type="submission" date="2025-09" db="UniProtKB">
        <authorList>
            <consortium name="EnsemblPlants"/>
        </authorList>
    </citation>
    <scope>IDENTIFICATION</scope>
</reference>
<organism evidence="1 2">
    <name type="scientific">Avena sativa</name>
    <name type="common">Oat</name>
    <dbReference type="NCBI Taxonomy" id="4498"/>
    <lineage>
        <taxon>Eukaryota</taxon>
        <taxon>Viridiplantae</taxon>
        <taxon>Streptophyta</taxon>
        <taxon>Embryophyta</taxon>
        <taxon>Tracheophyta</taxon>
        <taxon>Spermatophyta</taxon>
        <taxon>Magnoliopsida</taxon>
        <taxon>Liliopsida</taxon>
        <taxon>Poales</taxon>
        <taxon>Poaceae</taxon>
        <taxon>BOP clade</taxon>
        <taxon>Pooideae</taxon>
        <taxon>Poodae</taxon>
        <taxon>Poeae</taxon>
        <taxon>Poeae Chloroplast Group 1 (Aveneae type)</taxon>
        <taxon>Aveninae</taxon>
        <taxon>Avena</taxon>
    </lineage>
</organism>
<protein>
    <submittedName>
        <fullName evidence="1">Uncharacterized protein</fullName>
    </submittedName>
</protein>
<evidence type="ECO:0000313" key="1">
    <source>
        <dbReference type="EnsemblPlants" id="AVESA.00010b.r2.7AG1203240.1.CDS"/>
    </source>
</evidence>